<dbReference type="RefSeq" id="WP_232654931.1">
    <property type="nucleotide sequence ID" value="NZ_JAJSBI010000034.1"/>
</dbReference>
<reference evidence="11" key="1">
    <citation type="submission" date="2021-12" db="EMBL/GenBank/DDBJ databases">
        <authorList>
            <person name="Lee J.-H."/>
            <person name="Kim S.-B."/>
        </authorList>
    </citation>
    <scope>NUCLEOTIDE SEQUENCE</scope>
    <source>
        <strain evidence="11">NR30</strain>
    </source>
</reference>
<keyword evidence="4 9" id="KW-0812">Transmembrane</keyword>
<keyword evidence="3" id="KW-0050">Antiport</keyword>
<feature type="transmembrane region" description="Helical" evidence="9">
    <location>
        <begin position="224"/>
        <end position="240"/>
    </location>
</feature>
<dbReference type="GO" id="GO:0015297">
    <property type="term" value="F:antiporter activity"/>
    <property type="evidence" value="ECO:0007669"/>
    <property type="project" value="UniProtKB-KW"/>
</dbReference>
<dbReference type="PANTHER" id="PTHR32507">
    <property type="entry name" value="NA(+)/H(+) ANTIPORTER 1"/>
    <property type="match status" value="1"/>
</dbReference>
<evidence type="ECO:0000256" key="1">
    <source>
        <dbReference type="ARBA" id="ARBA00004651"/>
    </source>
</evidence>
<feature type="transmembrane region" description="Helical" evidence="9">
    <location>
        <begin position="151"/>
        <end position="173"/>
    </location>
</feature>
<keyword evidence="5 9" id="KW-1133">Transmembrane helix</keyword>
<dbReference type="GO" id="GO:1902600">
    <property type="term" value="P:proton transmembrane transport"/>
    <property type="evidence" value="ECO:0007669"/>
    <property type="project" value="InterPro"/>
</dbReference>
<keyword evidence="7 9" id="KW-0472">Membrane</keyword>
<feature type="transmembrane region" description="Helical" evidence="9">
    <location>
        <begin position="93"/>
        <end position="112"/>
    </location>
</feature>
<feature type="transmembrane region" description="Helical" evidence="9">
    <location>
        <begin position="6"/>
        <end position="22"/>
    </location>
</feature>
<feature type="transmembrane region" description="Helical" evidence="9">
    <location>
        <begin position="312"/>
        <end position="335"/>
    </location>
</feature>
<dbReference type="PANTHER" id="PTHR32507:SF8">
    <property type="entry name" value="CNH1P"/>
    <property type="match status" value="1"/>
</dbReference>
<accession>A0A9Q3ZB57</accession>
<dbReference type="InterPro" id="IPR006153">
    <property type="entry name" value="Cation/H_exchanger_TM"/>
</dbReference>
<evidence type="ECO:0000256" key="3">
    <source>
        <dbReference type="ARBA" id="ARBA00022449"/>
    </source>
</evidence>
<feature type="transmembrane region" description="Helical" evidence="9">
    <location>
        <begin position="377"/>
        <end position="400"/>
    </location>
</feature>
<dbReference type="AlphaFoldDB" id="A0A9Q3ZB57"/>
<evidence type="ECO:0000256" key="4">
    <source>
        <dbReference type="ARBA" id="ARBA00022692"/>
    </source>
</evidence>
<feature type="transmembrane region" description="Helical" evidence="9">
    <location>
        <begin position="56"/>
        <end position="73"/>
    </location>
</feature>
<name>A0A9Q3ZB57_9ACTN</name>
<evidence type="ECO:0000256" key="6">
    <source>
        <dbReference type="ARBA" id="ARBA00023065"/>
    </source>
</evidence>
<comment type="caution">
    <text evidence="11">The sequence shown here is derived from an EMBL/GenBank/DDBJ whole genome shotgun (WGS) entry which is preliminary data.</text>
</comment>
<feature type="domain" description="Cation/H+ exchanger transmembrane" evidence="10">
    <location>
        <begin position="8"/>
        <end position="396"/>
    </location>
</feature>
<dbReference type="EMBL" id="JAJSBI010000034">
    <property type="protein sequence ID" value="MCD9879989.1"/>
    <property type="molecule type" value="Genomic_DNA"/>
</dbReference>
<evidence type="ECO:0000256" key="2">
    <source>
        <dbReference type="ARBA" id="ARBA00022448"/>
    </source>
</evidence>
<sequence>MISVLIVITTVVAGWSLVAGRLEQRHVRAPLVLVLAGVVTGVFTHSHIAVTLNSEVAQHVAEVILAVLLFVDATELPGGRLFGNDPGSAARALLVALPLSLITMVLLGTLLLPGLPVALLLLIACIVVPTDFAPAETLVRDRRIPARVRSVLNVESGYNDGIVSPLFLFALILVGTDSVTRTPVQALGTAVPFALKALVAGFVVGALVAWLINLADRAEWMTEQSRRIVVLVTPLLAYTVTTAMDGNGFVASFVCGIAFRYVRQAPVRRRGASAPHASDFQLIEDTNSMMTMCMWFFFGNAVVLAVGDGVQWPTVVLCVAALTVVRILPIMLAFLGSTFTWRERLMVGALGPRGTTSIVFGLLAFNALPDGPYADTALYAMTLTVLGSVLLHGAGSTAIARSLTGPHRDPDGSYSRPVLSSHSAGADPTVAGCAESGRASRLEA</sequence>
<evidence type="ECO:0000256" key="5">
    <source>
        <dbReference type="ARBA" id="ARBA00022989"/>
    </source>
</evidence>
<evidence type="ECO:0000256" key="8">
    <source>
        <dbReference type="SAM" id="MobiDB-lite"/>
    </source>
</evidence>
<organism evidence="11 12">
    <name type="scientific">Streptomyces guryensis</name>
    <dbReference type="NCBI Taxonomy" id="2886947"/>
    <lineage>
        <taxon>Bacteria</taxon>
        <taxon>Bacillati</taxon>
        <taxon>Actinomycetota</taxon>
        <taxon>Actinomycetes</taxon>
        <taxon>Kitasatosporales</taxon>
        <taxon>Streptomycetaceae</taxon>
        <taxon>Streptomyces</taxon>
    </lineage>
</organism>
<keyword evidence="12" id="KW-1185">Reference proteome</keyword>
<feature type="transmembrane region" description="Helical" evidence="9">
    <location>
        <begin position="29"/>
        <end position="50"/>
    </location>
</feature>
<dbReference type="GO" id="GO:0005886">
    <property type="term" value="C:plasma membrane"/>
    <property type="evidence" value="ECO:0007669"/>
    <property type="project" value="UniProtKB-SubCell"/>
</dbReference>
<dbReference type="Pfam" id="PF00999">
    <property type="entry name" value="Na_H_Exchanger"/>
    <property type="match status" value="1"/>
</dbReference>
<evidence type="ECO:0000256" key="7">
    <source>
        <dbReference type="ARBA" id="ARBA00023136"/>
    </source>
</evidence>
<evidence type="ECO:0000259" key="10">
    <source>
        <dbReference type="Pfam" id="PF00999"/>
    </source>
</evidence>
<feature type="region of interest" description="Disordered" evidence="8">
    <location>
        <begin position="402"/>
        <end position="444"/>
    </location>
</feature>
<evidence type="ECO:0000313" key="12">
    <source>
        <dbReference type="Proteomes" id="UP001108029"/>
    </source>
</evidence>
<feature type="transmembrane region" description="Helical" evidence="9">
    <location>
        <begin position="289"/>
        <end position="306"/>
    </location>
</feature>
<gene>
    <name evidence="11" type="ORF">LJ657_41795</name>
</gene>
<feature type="transmembrane region" description="Helical" evidence="9">
    <location>
        <begin position="118"/>
        <end position="139"/>
    </location>
</feature>
<feature type="transmembrane region" description="Helical" evidence="9">
    <location>
        <begin position="193"/>
        <end position="212"/>
    </location>
</feature>
<comment type="subcellular location">
    <subcellularLocation>
        <location evidence="1">Cell membrane</location>
        <topology evidence="1">Multi-pass membrane protein</topology>
    </subcellularLocation>
</comment>
<keyword evidence="2" id="KW-0813">Transport</keyword>
<dbReference type="Proteomes" id="UP001108029">
    <property type="component" value="Unassembled WGS sequence"/>
</dbReference>
<protein>
    <submittedName>
        <fullName evidence="11">Cation:proton antiporter</fullName>
    </submittedName>
</protein>
<evidence type="ECO:0000256" key="9">
    <source>
        <dbReference type="SAM" id="Phobius"/>
    </source>
</evidence>
<keyword evidence="6" id="KW-0406">Ion transport</keyword>
<evidence type="ECO:0000313" key="11">
    <source>
        <dbReference type="EMBL" id="MCD9879989.1"/>
    </source>
</evidence>
<proteinExistence type="predicted"/>